<dbReference type="Pfam" id="PF07715">
    <property type="entry name" value="Plug"/>
    <property type="match status" value="1"/>
</dbReference>
<dbReference type="InterPro" id="IPR008969">
    <property type="entry name" value="CarboxyPept-like_regulatory"/>
</dbReference>
<gene>
    <name evidence="11" type="ORF">GCM10023091_04750</name>
</gene>
<dbReference type="InterPro" id="IPR037066">
    <property type="entry name" value="Plug_dom_sf"/>
</dbReference>
<dbReference type="SUPFAM" id="SSF49464">
    <property type="entry name" value="Carboxypeptidase regulatory domain-like"/>
    <property type="match status" value="1"/>
</dbReference>
<feature type="domain" description="TonB-dependent receptor plug" evidence="10">
    <location>
        <begin position="123"/>
        <end position="228"/>
    </location>
</feature>
<evidence type="ECO:0000256" key="5">
    <source>
        <dbReference type="ARBA" id="ARBA00022729"/>
    </source>
</evidence>
<comment type="subcellular location">
    <subcellularLocation>
        <location evidence="1 8">Cell outer membrane</location>
        <topology evidence="1 8">Multi-pass membrane protein</topology>
    </subcellularLocation>
</comment>
<dbReference type="Pfam" id="PF13715">
    <property type="entry name" value="CarbopepD_reg_2"/>
    <property type="match status" value="1"/>
</dbReference>
<keyword evidence="5 9" id="KW-0732">Signal</keyword>
<sequence>MNSLRIYIIFSLLLIPAFTHGQQKASARWEGRVKSGNNGIPFASVSLIGTSIGTLADSAGFFKIEKVPPGSYEGIVSAVGYQSLKKKVTFRGSETVTTGFDLASSDMNLDEVVVTGTMKEVSKLDSPVPVDIVTPKFLAKNPTPSIFEGLSYVNGIRPQINCSVCNTGDIHINGLEGPYTMVLVDGVPIVSGLATVYGLTGIPNSLIERIEIVKGPASTLYGSEAVGGLINIITRDSKKAPVFTADVFATGYQEYNADLGAKLSVGKRITSLFGVNYFNYQRPVDKNGDGFTDLTLQHRVSVFNKWQMAHSDGRVSSLAVRYFNEDRWGGQMNWNRRYRGGTEVYGESIYTRRFELIGAYQLPFKEKVTFQYSFNTHHQNSAYGNTPYNADQKIAFGQFLWDKTVGKHSILVGTPFRYTFYNDNTPATATADLTDKPSETFLPGIFVQDEITFGKNTLLLGARYDYNSIHGNIFTPRIAWKQKFGQADVLRLNIGRGYRVVNLFTEEHSALTGAREVVIMNELKPEQSWNANLNYVKKIVTGNSFLGVDAALFYTHFTNRILPDYDTDPQKIIYNNLEGYAVSRGISLNLDYNFTFPLKISAGATLSENFFVENGVKTIPVLTERIMGVGTLSYDWERAGLTFDYTANVYGPMRLPLLGPDDPRAEYSPVWSIQNIQLTKSLGQKWEVYGGVKNLLNFRPPANSIARPFDPFNKNVAFDANGDVLATPDNPHRLIFDPSYVYASNQGIRGFLGIRYTLP</sequence>
<evidence type="ECO:0000256" key="3">
    <source>
        <dbReference type="ARBA" id="ARBA00022452"/>
    </source>
</evidence>
<evidence type="ECO:0000256" key="9">
    <source>
        <dbReference type="SAM" id="SignalP"/>
    </source>
</evidence>
<protein>
    <submittedName>
        <fullName evidence="11">TonB-dependent receptor</fullName>
    </submittedName>
</protein>
<evidence type="ECO:0000313" key="12">
    <source>
        <dbReference type="Proteomes" id="UP001501508"/>
    </source>
</evidence>
<name>A0ABP8LQH5_9BACT</name>
<dbReference type="PANTHER" id="PTHR30069:SF29">
    <property type="entry name" value="HEMOGLOBIN AND HEMOGLOBIN-HAPTOGLOBIN-BINDING PROTEIN 1-RELATED"/>
    <property type="match status" value="1"/>
</dbReference>
<dbReference type="SUPFAM" id="SSF56935">
    <property type="entry name" value="Porins"/>
    <property type="match status" value="1"/>
</dbReference>
<dbReference type="InterPro" id="IPR012910">
    <property type="entry name" value="Plug_dom"/>
</dbReference>
<feature type="signal peptide" evidence="9">
    <location>
        <begin position="1"/>
        <end position="21"/>
    </location>
</feature>
<keyword evidence="6 8" id="KW-0472">Membrane</keyword>
<evidence type="ECO:0000256" key="4">
    <source>
        <dbReference type="ARBA" id="ARBA00022692"/>
    </source>
</evidence>
<keyword evidence="2 8" id="KW-0813">Transport</keyword>
<keyword evidence="3 8" id="KW-1134">Transmembrane beta strand</keyword>
<keyword evidence="11" id="KW-0675">Receptor</keyword>
<dbReference type="PROSITE" id="PS52016">
    <property type="entry name" value="TONB_DEPENDENT_REC_3"/>
    <property type="match status" value="1"/>
</dbReference>
<dbReference type="Gene3D" id="2.170.130.10">
    <property type="entry name" value="TonB-dependent receptor, plug domain"/>
    <property type="match status" value="1"/>
</dbReference>
<keyword evidence="12" id="KW-1185">Reference proteome</keyword>
<dbReference type="EMBL" id="BAABEY010000002">
    <property type="protein sequence ID" value="GAA4432522.1"/>
    <property type="molecule type" value="Genomic_DNA"/>
</dbReference>
<comment type="caution">
    <text evidence="11">The sequence shown here is derived from an EMBL/GenBank/DDBJ whole genome shotgun (WGS) entry which is preliminary data.</text>
</comment>
<dbReference type="Proteomes" id="UP001501508">
    <property type="component" value="Unassembled WGS sequence"/>
</dbReference>
<dbReference type="RefSeq" id="WP_345026416.1">
    <property type="nucleotide sequence ID" value="NZ_BAABEY010000002.1"/>
</dbReference>
<evidence type="ECO:0000256" key="7">
    <source>
        <dbReference type="ARBA" id="ARBA00023237"/>
    </source>
</evidence>
<evidence type="ECO:0000313" key="11">
    <source>
        <dbReference type="EMBL" id="GAA4432522.1"/>
    </source>
</evidence>
<evidence type="ECO:0000256" key="6">
    <source>
        <dbReference type="ARBA" id="ARBA00023136"/>
    </source>
</evidence>
<dbReference type="Gene3D" id="2.60.40.1120">
    <property type="entry name" value="Carboxypeptidase-like, regulatory domain"/>
    <property type="match status" value="1"/>
</dbReference>
<evidence type="ECO:0000256" key="8">
    <source>
        <dbReference type="PROSITE-ProRule" id="PRU01360"/>
    </source>
</evidence>
<evidence type="ECO:0000256" key="2">
    <source>
        <dbReference type="ARBA" id="ARBA00022448"/>
    </source>
</evidence>
<evidence type="ECO:0000259" key="10">
    <source>
        <dbReference type="Pfam" id="PF07715"/>
    </source>
</evidence>
<evidence type="ECO:0000256" key="1">
    <source>
        <dbReference type="ARBA" id="ARBA00004571"/>
    </source>
</evidence>
<proteinExistence type="inferred from homology"/>
<reference evidence="12" key="1">
    <citation type="journal article" date="2019" name="Int. J. Syst. Evol. Microbiol.">
        <title>The Global Catalogue of Microorganisms (GCM) 10K type strain sequencing project: providing services to taxonomists for standard genome sequencing and annotation.</title>
        <authorList>
            <consortium name="The Broad Institute Genomics Platform"/>
            <consortium name="The Broad Institute Genome Sequencing Center for Infectious Disease"/>
            <person name="Wu L."/>
            <person name="Ma J."/>
        </authorList>
    </citation>
    <scope>NUCLEOTIDE SEQUENCE [LARGE SCALE GENOMIC DNA]</scope>
    <source>
        <strain evidence="12">JCM 31920</strain>
    </source>
</reference>
<dbReference type="InterPro" id="IPR036942">
    <property type="entry name" value="Beta-barrel_TonB_sf"/>
</dbReference>
<feature type="chain" id="PRO_5045983797" evidence="9">
    <location>
        <begin position="22"/>
        <end position="759"/>
    </location>
</feature>
<keyword evidence="4 8" id="KW-0812">Transmembrane</keyword>
<keyword evidence="7 8" id="KW-0998">Cell outer membrane</keyword>
<organism evidence="11 12">
    <name type="scientific">Ravibacter arvi</name>
    <dbReference type="NCBI Taxonomy" id="2051041"/>
    <lineage>
        <taxon>Bacteria</taxon>
        <taxon>Pseudomonadati</taxon>
        <taxon>Bacteroidota</taxon>
        <taxon>Cytophagia</taxon>
        <taxon>Cytophagales</taxon>
        <taxon>Spirosomataceae</taxon>
        <taxon>Ravibacter</taxon>
    </lineage>
</organism>
<comment type="similarity">
    <text evidence="8">Belongs to the TonB-dependent receptor family.</text>
</comment>
<dbReference type="Gene3D" id="2.40.170.20">
    <property type="entry name" value="TonB-dependent receptor, beta-barrel domain"/>
    <property type="match status" value="1"/>
</dbReference>
<dbReference type="PANTHER" id="PTHR30069">
    <property type="entry name" value="TONB-DEPENDENT OUTER MEMBRANE RECEPTOR"/>
    <property type="match status" value="1"/>
</dbReference>
<dbReference type="InterPro" id="IPR039426">
    <property type="entry name" value="TonB-dep_rcpt-like"/>
</dbReference>
<accession>A0ABP8LQH5</accession>